<evidence type="ECO:0000313" key="1">
    <source>
        <dbReference type="EMBL" id="MDC0744925.1"/>
    </source>
</evidence>
<dbReference type="EMBL" id="JAQNDO010000001">
    <property type="protein sequence ID" value="MDC0744925.1"/>
    <property type="molecule type" value="Genomic_DNA"/>
</dbReference>
<dbReference type="Proteomes" id="UP001221411">
    <property type="component" value="Unassembled WGS sequence"/>
</dbReference>
<organism evidence="1 2">
    <name type="scientific">Polyangium mundeleinium</name>
    <dbReference type="NCBI Taxonomy" id="2995306"/>
    <lineage>
        <taxon>Bacteria</taxon>
        <taxon>Pseudomonadati</taxon>
        <taxon>Myxococcota</taxon>
        <taxon>Polyangia</taxon>
        <taxon>Polyangiales</taxon>
        <taxon>Polyangiaceae</taxon>
        <taxon>Polyangium</taxon>
    </lineage>
</organism>
<name>A0ABT5EVU7_9BACT</name>
<reference evidence="1 2" key="1">
    <citation type="submission" date="2022-11" db="EMBL/GenBank/DDBJ databases">
        <title>Minimal conservation of predation-associated metabolite biosynthetic gene clusters underscores biosynthetic potential of Myxococcota including descriptions for ten novel species: Archangium lansinium sp. nov., Myxococcus landrumus sp. nov., Nannocystis bai.</title>
        <authorList>
            <person name="Ahearne A."/>
            <person name="Stevens C."/>
            <person name="Dowd S."/>
        </authorList>
    </citation>
    <scope>NUCLEOTIDE SEQUENCE [LARGE SCALE GENOMIC DNA]</scope>
    <source>
        <strain evidence="1 2">RJM3</strain>
    </source>
</reference>
<sequence>MVRVLLSVYSTTLKEGMYDAGLPAYAPFTSTRKEWRGSSHLGIKLCGDSFDQKRA</sequence>
<proteinExistence type="predicted"/>
<comment type="caution">
    <text evidence="1">The sequence shown here is derived from an EMBL/GenBank/DDBJ whole genome shotgun (WGS) entry which is preliminary data.</text>
</comment>
<evidence type="ECO:0000313" key="2">
    <source>
        <dbReference type="Proteomes" id="UP001221411"/>
    </source>
</evidence>
<accession>A0ABT5EVU7</accession>
<keyword evidence="2" id="KW-1185">Reference proteome</keyword>
<gene>
    <name evidence="1" type="ORF">POL67_26575</name>
</gene>
<protein>
    <submittedName>
        <fullName evidence="1">Uncharacterized protein</fullName>
    </submittedName>
</protein>
<dbReference type="RefSeq" id="WP_271921951.1">
    <property type="nucleotide sequence ID" value="NZ_JAQNDO010000001.1"/>
</dbReference>